<protein>
    <submittedName>
        <fullName evidence="11">Aminoglycoside 3'-phosphotransferase</fullName>
    </submittedName>
</protein>
<dbReference type="PANTHER" id="PTHR21310">
    <property type="entry name" value="AMINOGLYCOSIDE PHOSPHOTRANSFERASE-RELATED-RELATED"/>
    <property type="match status" value="1"/>
</dbReference>
<dbReference type="GO" id="GO:0016301">
    <property type="term" value="F:kinase activity"/>
    <property type="evidence" value="ECO:0007669"/>
    <property type="project" value="UniProtKB-KW"/>
</dbReference>
<dbReference type="Gene3D" id="3.30.200.20">
    <property type="entry name" value="Phosphorylase Kinase, domain 1"/>
    <property type="match status" value="1"/>
</dbReference>
<dbReference type="PIRSF" id="PIRSF000706">
    <property type="entry name" value="Kanamycin_kin"/>
    <property type="match status" value="1"/>
</dbReference>
<dbReference type="GO" id="GO:0046872">
    <property type="term" value="F:metal ion binding"/>
    <property type="evidence" value="ECO:0007669"/>
    <property type="project" value="UniProtKB-KW"/>
</dbReference>
<dbReference type="InterPro" id="IPR051678">
    <property type="entry name" value="AGP_Transferase"/>
</dbReference>
<feature type="active site" description="Proton acceptor" evidence="8">
    <location>
        <position position="202"/>
    </location>
</feature>
<feature type="domain" description="Aminoglycoside phosphotransferase" evidence="10">
    <location>
        <begin position="45"/>
        <end position="268"/>
    </location>
</feature>
<comment type="caution">
    <text evidence="11">The sequence shown here is derived from an EMBL/GenBank/DDBJ whole genome shotgun (WGS) entry which is preliminary data.</text>
</comment>
<evidence type="ECO:0000256" key="6">
    <source>
        <dbReference type="ARBA" id="ARBA00023251"/>
    </source>
</evidence>
<dbReference type="PANTHER" id="PTHR21310:SF41">
    <property type="entry name" value="3'-PHOSPHOTRANSFERASE, PUTATIVE-RELATED"/>
    <property type="match status" value="1"/>
</dbReference>
<sequence length="277" mass="29403">MPRGPSSDRAWHRGAVFDDVSVPVPVLRAAAGRPVRAVWENEAGGLTFQVGEGPGRWFVKWAPAGGVLELAAEAARLRWARAFTPVPEVLELGSGADGDWLVTAGLPGENAVAERWLADPATAVAAIGAGLRAFHDALPVAECPFTWSAGERLADARRRASAGLIDPRGWHADHRHLAGVDEALAVLADAPPPDALVVCHGDTCAPNTLLDGDGRWSGHVDLGTLGVADRWADLAVATWSTGWNYGPGWEEPLLAAYGVEPDPERTRYYRLLADLGP</sequence>
<evidence type="ECO:0000256" key="2">
    <source>
        <dbReference type="ARBA" id="ARBA00022679"/>
    </source>
</evidence>
<feature type="binding site" evidence="9">
    <location>
        <position position="207"/>
    </location>
    <ligand>
        <name>Mg(2+)</name>
        <dbReference type="ChEBI" id="CHEBI:18420"/>
    </ligand>
</feature>
<dbReference type="OrthoDB" id="3806873at2"/>
<proteinExistence type="inferred from homology"/>
<reference evidence="11 12" key="1">
    <citation type="submission" date="2018-06" db="EMBL/GenBank/DDBJ databases">
        <title>Actinomadura craniellae sp. nov. isolated from marine sponge Craniella sp.</title>
        <authorList>
            <person name="Li L."/>
            <person name="Xu Q.H."/>
            <person name="Lin H.W."/>
            <person name="Lu Y.H."/>
        </authorList>
    </citation>
    <scope>NUCLEOTIDE SEQUENCE [LARGE SCALE GENOMIC DNA]</scope>
    <source>
        <strain evidence="11 12">LHW63021</strain>
    </source>
</reference>
<keyword evidence="6 7" id="KW-0046">Antibiotic resistance</keyword>
<organism evidence="11 12">
    <name type="scientific">Actinomadura craniellae</name>
    <dbReference type="NCBI Taxonomy" id="2231787"/>
    <lineage>
        <taxon>Bacteria</taxon>
        <taxon>Bacillati</taxon>
        <taxon>Actinomycetota</taxon>
        <taxon>Actinomycetes</taxon>
        <taxon>Streptosporangiales</taxon>
        <taxon>Thermomonosporaceae</taxon>
        <taxon>Actinomadura</taxon>
    </lineage>
</organism>
<evidence type="ECO:0000256" key="9">
    <source>
        <dbReference type="PIRSR" id="PIRSR000706-2"/>
    </source>
</evidence>
<dbReference type="GO" id="GO:0005524">
    <property type="term" value="F:ATP binding"/>
    <property type="evidence" value="ECO:0007669"/>
    <property type="project" value="UniProtKB-KW"/>
</dbReference>
<dbReference type="SUPFAM" id="SSF56112">
    <property type="entry name" value="Protein kinase-like (PK-like)"/>
    <property type="match status" value="1"/>
</dbReference>
<evidence type="ECO:0000256" key="1">
    <source>
        <dbReference type="ARBA" id="ARBA00006219"/>
    </source>
</evidence>
<evidence type="ECO:0000313" key="12">
    <source>
        <dbReference type="Proteomes" id="UP000251891"/>
    </source>
</evidence>
<comment type="similarity">
    <text evidence="1 7">Belongs to the aminoglycoside phosphotransferase family.</text>
</comment>
<dbReference type="AlphaFoldDB" id="A0A365HB92"/>
<dbReference type="GO" id="GO:0046677">
    <property type="term" value="P:response to antibiotic"/>
    <property type="evidence" value="ECO:0007669"/>
    <property type="project" value="UniProtKB-KW"/>
</dbReference>
<dbReference type="InterPro" id="IPR002575">
    <property type="entry name" value="Aminoglycoside_PTrfase"/>
</dbReference>
<evidence type="ECO:0000256" key="7">
    <source>
        <dbReference type="PIRNR" id="PIRNR000706"/>
    </source>
</evidence>
<dbReference type="EMBL" id="QLYX01000002">
    <property type="protein sequence ID" value="RAY16196.1"/>
    <property type="molecule type" value="Genomic_DNA"/>
</dbReference>
<keyword evidence="9" id="KW-0479">Metal-binding</keyword>
<dbReference type="CDD" id="cd05150">
    <property type="entry name" value="APH"/>
    <property type="match status" value="1"/>
</dbReference>
<gene>
    <name evidence="11" type="ORF">DPM19_04650</name>
</gene>
<keyword evidence="5 7" id="KW-0067">ATP-binding</keyword>
<name>A0A365HB92_9ACTN</name>
<dbReference type="Proteomes" id="UP000251891">
    <property type="component" value="Unassembled WGS sequence"/>
</dbReference>
<accession>A0A365HB92</accession>
<keyword evidence="2 7" id="KW-0808">Transferase</keyword>
<dbReference type="Pfam" id="PF01636">
    <property type="entry name" value="APH"/>
    <property type="match status" value="1"/>
</dbReference>
<evidence type="ECO:0000256" key="8">
    <source>
        <dbReference type="PIRSR" id="PIRSR000706-1"/>
    </source>
</evidence>
<feature type="binding site" evidence="9">
    <location>
        <position position="221"/>
    </location>
    <ligand>
        <name>Mg(2+)</name>
        <dbReference type="ChEBI" id="CHEBI:18420"/>
    </ligand>
</feature>
<evidence type="ECO:0000313" key="11">
    <source>
        <dbReference type="EMBL" id="RAY16196.1"/>
    </source>
</evidence>
<dbReference type="InterPro" id="IPR024165">
    <property type="entry name" value="Kan/Strep_kinase"/>
</dbReference>
<dbReference type="InterPro" id="IPR011009">
    <property type="entry name" value="Kinase-like_dom_sf"/>
</dbReference>
<keyword evidence="9" id="KW-0460">Magnesium</keyword>
<evidence type="ECO:0000256" key="3">
    <source>
        <dbReference type="ARBA" id="ARBA00022741"/>
    </source>
</evidence>
<dbReference type="GO" id="GO:0016773">
    <property type="term" value="F:phosphotransferase activity, alcohol group as acceptor"/>
    <property type="evidence" value="ECO:0007669"/>
    <property type="project" value="InterPro"/>
</dbReference>
<dbReference type="Gene3D" id="3.90.1200.10">
    <property type="match status" value="1"/>
</dbReference>
<keyword evidence="4 7" id="KW-0418">Kinase</keyword>
<evidence type="ECO:0000256" key="5">
    <source>
        <dbReference type="ARBA" id="ARBA00022840"/>
    </source>
</evidence>
<evidence type="ECO:0000259" key="10">
    <source>
        <dbReference type="Pfam" id="PF01636"/>
    </source>
</evidence>
<evidence type="ECO:0000256" key="4">
    <source>
        <dbReference type="ARBA" id="ARBA00022777"/>
    </source>
</evidence>
<keyword evidence="12" id="KW-1185">Reference proteome</keyword>
<keyword evidence="3 7" id="KW-0547">Nucleotide-binding</keyword>